<feature type="transmembrane region" description="Helical" evidence="2">
    <location>
        <begin position="588"/>
        <end position="607"/>
    </location>
</feature>
<gene>
    <name evidence="4" type="ORF">E3N88_22787</name>
</gene>
<feature type="domain" description="Reverse transcriptase Ty1/copia-type" evidence="3">
    <location>
        <begin position="6"/>
        <end position="96"/>
    </location>
</feature>
<evidence type="ECO:0000313" key="4">
    <source>
        <dbReference type="EMBL" id="KAD4585186.1"/>
    </source>
</evidence>
<reference evidence="4 5" key="1">
    <citation type="submission" date="2019-05" db="EMBL/GenBank/DDBJ databases">
        <title>Mikania micrantha, genome provides insights into the molecular mechanism of rapid growth.</title>
        <authorList>
            <person name="Liu B."/>
        </authorList>
    </citation>
    <scope>NUCLEOTIDE SEQUENCE [LARGE SCALE GENOMIC DNA]</scope>
    <source>
        <strain evidence="4">NLD-2019</strain>
        <tissue evidence="4">Leaf</tissue>
    </source>
</reference>
<evidence type="ECO:0000313" key="5">
    <source>
        <dbReference type="Proteomes" id="UP000326396"/>
    </source>
</evidence>
<feature type="transmembrane region" description="Helical" evidence="2">
    <location>
        <begin position="506"/>
        <end position="523"/>
    </location>
</feature>
<comment type="caution">
    <text evidence="4">The sequence shown here is derived from an EMBL/GenBank/DDBJ whole genome shotgun (WGS) entry which is preliminary data.</text>
</comment>
<feature type="transmembrane region" description="Helical" evidence="2">
    <location>
        <begin position="422"/>
        <end position="443"/>
    </location>
</feature>
<dbReference type="AlphaFoldDB" id="A0A5N6NBF5"/>
<feature type="region of interest" description="Disordered" evidence="1">
    <location>
        <begin position="306"/>
        <end position="327"/>
    </location>
</feature>
<dbReference type="Pfam" id="PF07727">
    <property type="entry name" value="RVT_2"/>
    <property type="match status" value="1"/>
</dbReference>
<sequence length="791" mass="87470">MCDNSLFVFSCGSQTAYLLLCVDDIVLTASSDDLLQHIISMLSREFAMTDLGHLHHFLGIKVTRASSSLFLDQSQYTKDIIARGSMSLYKPCDSPVDVSAKLSASHVQKKLDVEESRGVITDRGNIGIIDLPKEAHLYKDNPAALEEGQVEISKPFPLGADGMPQTIVSVGERVFSRITIKNNSDEYKVIWSIHIYDSKPNETFTLSVMEPPTCDSDEKYINSFVESFSLDDRTLLPGRPLTIWLSCKTCKVGLHETAVHFDIDDDSIERMGFVTTVEERILEPSSLLSSNSVAILKHVDEGSGSSSKRVWRVKQPSQSKHQDQKSKKLEAMTTRMTLVLVLVDEEVNGMAAFMAGCPLFLCWGCFLLSVVMDFVFLSFLFSWFLLLVVSFVWGWVLLDVEGSWLGFQAETPWHLGALEGPVLFLAVMFGIPEVWLFFSFFRGWCHLMWKGHNHVCQWARCWFVVWLAHWDSLLFGQMVWSWCVWELVGAGLELVCLGAGRRCAKVGWRFLNLMVICAAEHGVGIRVLWLIWCWGACLVCCFSHMGWVWCAAGVGNLAAEGPNFLTWTMWVGFSAIGEMKWFPPNCRWIFLGWFVVAMAGTLGRCMVGCWDVKGLLWDGCSWGIAAVSRWLFGSKDGGLVWGGAWRFTCCGCWANGDKGWAELLLGYPPPPMFLGLSGYWLGPGSISLKGSYVWVCIAAIKRLGSCLSWLDAGLGGTRVGSCSAGLKLGVQSCCPKLVLLFLAAARLPTCCSNGGLAASFGCSAPGRVLLRSGSGLAAWPCLVMNSTLGLY</sequence>
<evidence type="ECO:0000256" key="2">
    <source>
        <dbReference type="SAM" id="Phobius"/>
    </source>
</evidence>
<accession>A0A5N6NBF5</accession>
<keyword evidence="2" id="KW-1133">Transmembrane helix</keyword>
<dbReference type="InterPro" id="IPR013103">
    <property type="entry name" value="RVT_2"/>
</dbReference>
<dbReference type="Proteomes" id="UP000326396">
    <property type="component" value="Linkage Group LG2"/>
</dbReference>
<keyword evidence="5" id="KW-1185">Reference proteome</keyword>
<organism evidence="4 5">
    <name type="scientific">Mikania micrantha</name>
    <name type="common">bitter vine</name>
    <dbReference type="NCBI Taxonomy" id="192012"/>
    <lineage>
        <taxon>Eukaryota</taxon>
        <taxon>Viridiplantae</taxon>
        <taxon>Streptophyta</taxon>
        <taxon>Embryophyta</taxon>
        <taxon>Tracheophyta</taxon>
        <taxon>Spermatophyta</taxon>
        <taxon>Magnoliopsida</taxon>
        <taxon>eudicotyledons</taxon>
        <taxon>Gunneridae</taxon>
        <taxon>Pentapetalae</taxon>
        <taxon>asterids</taxon>
        <taxon>campanulids</taxon>
        <taxon>Asterales</taxon>
        <taxon>Asteraceae</taxon>
        <taxon>Asteroideae</taxon>
        <taxon>Heliantheae alliance</taxon>
        <taxon>Eupatorieae</taxon>
        <taxon>Mikania</taxon>
    </lineage>
</organism>
<keyword evidence="2" id="KW-0472">Membrane</keyword>
<dbReference type="EMBL" id="SZYD01000012">
    <property type="protein sequence ID" value="KAD4585186.1"/>
    <property type="molecule type" value="Genomic_DNA"/>
</dbReference>
<name>A0A5N6NBF5_9ASTR</name>
<feature type="transmembrane region" description="Helical" evidence="2">
    <location>
        <begin position="375"/>
        <end position="396"/>
    </location>
</feature>
<proteinExistence type="predicted"/>
<keyword evidence="2" id="KW-0812">Transmembrane</keyword>
<protein>
    <recommendedName>
        <fullName evidence="3">Reverse transcriptase Ty1/copia-type domain-containing protein</fullName>
    </recommendedName>
</protein>
<feature type="transmembrane region" description="Helical" evidence="2">
    <location>
        <begin position="350"/>
        <end position="368"/>
    </location>
</feature>
<evidence type="ECO:0000256" key="1">
    <source>
        <dbReference type="SAM" id="MobiDB-lite"/>
    </source>
</evidence>
<evidence type="ECO:0000259" key="3">
    <source>
        <dbReference type="Pfam" id="PF07727"/>
    </source>
</evidence>